<reference evidence="1 2" key="1">
    <citation type="submission" date="2020-08" db="EMBL/GenBank/DDBJ databases">
        <authorList>
            <person name="Koutsovoulos G."/>
            <person name="Danchin GJ E."/>
        </authorList>
    </citation>
    <scope>NUCLEOTIDE SEQUENCE [LARGE SCALE GENOMIC DNA]</scope>
</reference>
<dbReference type="EMBL" id="CAJEWN010000249">
    <property type="protein sequence ID" value="CAD2175196.1"/>
    <property type="molecule type" value="Genomic_DNA"/>
</dbReference>
<protein>
    <submittedName>
        <fullName evidence="1">Uncharacterized protein</fullName>
    </submittedName>
</protein>
<organism evidence="1 2">
    <name type="scientific">Meloidogyne enterolobii</name>
    <name type="common">Root-knot nematode worm</name>
    <name type="synonym">Meloidogyne mayaguensis</name>
    <dbReference type="NCBI Taxonomy" id="390850"/>
    <lineage>
        <taxon>Eukaryota</taxon>
        <taxon>Metazoa</taxon>
        <taxon>Ecdysozoa</taxon>
        <taxon>Nematoda</taxon>
        <taxon>Chromadorea</taxon>
        <taxon>Rhabditida</taxon>
        <taxon>Tylenchina</taxon>
        <taxon>Tylenchomorpha</taxon>
        <taxon>Tylenchoidea</taxon>
        <taxon>Meloidogynidae</taxon>
        <taxon>Meloidogyninae</taxon>
        <taxon>Meloidogyne</taxon>
    </lineage>
</organism>
<evidence type="ECO:0000313" key="1">
    <source>
        <dbReference type="EMBL" id="CAD2175196.1"/>
    </source>
</evidence>
<proteinExistence type="predicted"/>
<gene>
    <name evidence="1" type="ORF">MENT_LOCUS26907</name>
</gene>
<accession>A0A6V7VJQ5</accession>
<evidence type="ECO:0000313" key="2">
    <source>
        <dbReference type="Proteomes" id="UP000580250"/>
    </source>
</evidence>
<comment type="caution">
    <text evidence="1">The sequence shown here is derived from an EMBL/GenBank/DDBJ whole genome shotgun (WGS) entry which is preliminary data.</text>
</comment>
<name>A0A6V7VJQ5_MELEN</name>
<dbReference type="AlphaFoldDB" id="A0A6V7VJQ5"/>
<dbReference type="Proteomes" id="UP000580250">
    <property type="component" value="Unassembled WGS sequence"/>
</dbReference>
<sequence length="151" mass="17404">MNVGDERMLLPNIGICVGVTKNGRFKLAHLVVLDRPQRTFTCPWNLDEHFEIGRWYRQVRVKDEHSAITKTYWKLMDEFIPTILIRAEEGFTLIEVSLPIYFAPNLSLPICPLYGQERLPVGLFGLSQKMAELFFPLPAREGKIKSKNGEK</sequence>